<keyword evidence="3 8" id="KW-0812">Transmembrane</keyword>
<evidence type="ECO:0000256" key="8">
    <source>
        <dbReference type="SAM" id="Phobius"/>
    </source>
</evidence>
<reference evidence="9" key="2">
    <citation type="submission" date="2022-08" db="EMBL/GenBank/DDBJ databases">
        <title>Novel sulphate-reducing endosymbionts in the free-living metamonad Anaeramoeba.</title>
        <authorList>
            <person name="Jerlstrom-Hultqvist J."/>
            <person name="Cepicka I."/>
            <person name="Gallot-Lavallee L."/>
            <person name="Salas-Leiva D."/>
            <person name="Curtis B.A."/>
            <person name="Zahonova K."/>
            <person name="Pipaliya S."/>
            <person name="Dacks J."/>
            <person name="Roger A.J."/>
        </authorList>
    </citation>
    <scope>NUCLEOTIDE SEQUENCE</scope>
    <source>
        <strain evidence="9">Busselton2</strain>
    </source>
</reference>
<evidence type="ECO:0008006" key="13">
    <source>
        <dbReference type="Google" id="ProtNLM"/>
    </source>
</evidence>
<reference evidence="10" key="1">
    <citation type="submission" date="2022-08" db="EMBL/GenBank/DDBJ databases">
        <title>Novel sulfate-reducing endosymbionts in the free-living metamonad Anaeramoeba.</title>
        <authorList>
            <person name="Jerlstrom-Hultqvist J."/>
            <person name="Cepicka I."/>
            <person name="Gallot-Lavallee L."/>
            <person name="Salas-Leiva D."/>
            <person name="Curtis B.A."/>
            <person name="Zahonova K."/>
            <person name="Pipaliya S."/>
            <person name="Dacks J."/>
            <person name="Roger A.J."/>
        </authorList>
    </citation>
    <scope>NUCLEOTIDE SEQUENCE</scope>
    <source>
        <strain evidence="10">Schooner1</strain>
    </source>
</reference>
<evidence type="ECO:0000256" key="7">
    <source>
        <dbReference type="ARBA" id="ARBA00024203"/>
    </source>
</evidence>
<dbReference type="InterPro" id="IPR013880">
    <property type="entry name" value="Yos1"/>
</dbReference>
<evidence type="ECO:0000256" key="1">
    <source>
        <dbReference type="ARBA" id="ARBA00004370"/>
    </source>
</evidence>
<evidence type="ECO:0000256" key="6">
    <source>
        <dbReference type="ARBA" id="ARBA00023136"/>
    </source>
</evidence>
<evidence type="ECO:0000256" key="4">
    <source>
        <dbReference type="ARBA" id="ARBA00022927"/>
    </source>
</evidence>
<comment type="subcellular location">
    <subcellularLocation>
        <location evidence="1">Membrane</location>
    </subcellularLocation>
</comment>
<evidence type="ECO:0000313" key="12">
    <source>
        <dbReference type="Proteomes" id="UP001150062"/>
    </source>
</evidence>
<dbReference type="PANTHER" id="PTHR15858">
    <property type="entry name" value="IMMEDIATE EARLY RESPONSE 3-INTERACTING PROTEIN 1"/>
    <property type="match status" value="1"/>
</dbReference>
<dbReference type="PANTHER" id="PTHR15858:SF0">
    <property type="entry name" value="IMMEDIATE EARLY RESPONSE 3-INTERACTING PROTEIN 1"/>
    <property type="match status" value="1"/>
</dbReference>
<comment type="similarity">
    <text evidence="7">Belongs to the YOS1 family.</text>
</comment>
<dbReference type="GO" id="GO:0005789">
    <property type="term" value="C:endoplasmic reticulum membrane"/>
    <property type="evidence" value="ECO:0007669"/>
    <property type="project" value="TreeGrafter"/>
</dbReference>
<evidence type="ECO:0000256" key="5">
    <source>
        <dbReference type="ARBA" id="ARBA00022989"/>
    </source>
</evidence>
<gene>
    <name evidence="9" type="ORF">M0812_06514</name>
    <name evidence="10" type="ORF">M0813_15452</name>
</gene>
<feature type="transmembrane region" description="Helical" evidence="8">
    <location>
        <begin position="6"/>
        <end position="27"/>
    </location>
</feature>
<keyword evidence="4" id="KW-0653">Protein transport</keyword>
<dbReference type="Proteomes" id="UP001146793">
    <property type="component" value="Unassembled WGS sequence"/>
</dbReference>
<dbReference type="GO" id="GO:0000139">
    <property type="term" value="C:Golgi membrane"/>
    <property type="evidence" value="ECO:0007669"/>
    <property type="project" value="TreeGrafter"/>
</dbReference>
<keyword evidence="2" id="KW-0813">Transport</keyword>
<keyword evidence="5 8" id="KW-1133">Transmembrane helix</keyword>
<proteinExistence type="inferred from homology"/>
<protein>
    <recommendedName>
        <fullName evidence="13">Yos1-like protein</fullName>
    </recommendedName>
</protein>
<keyword evidence="6 8" id="KW-0472">Membrane</keyword>
<evidence type="ECO:0000256" key="3">
    <source>
        <dbReference type="ARBA" id="ARBA00022692"/>
    </source>
</evidence>
<dbReference type="Pfam" id="PF08571">
    <property type="entry name" value="Yos1"/>
    <property type="match status" value="1"/>
</dbReference>
<dbReference type="AlphaFoldDB" id="A0AAV8A894"/>
<dbReference type="GO" id="GO:0006888">
    <property type="term" value="P:endoplasmic reticulum to Golgi vesicle-mediated transport"/>
    <property type="evidence" value="ECO:0007669"/>
    <property type="project" value="TreeGrafter"/>
</dbReference>
<dbReference type="EMBL" id="JAOAOG010000073">
    <property type="protein sequence ID" value="KAJ6250641.1"/>
    <property type="molecule type" value="Genomic_DNA"/>
</dbReference>
<keyword evidence="12" id="KW-1185">Reference proteome</keyword>
<evidence type="ECO:0000313" key="9">
    <source>
        <dbReference type="EMBL" id="KAJ3450342.1"/>
    </source>
</evidence>
<dbReference type="EMBL" id="JANTQA010000012">
    <property type="protein sequence ID" value="KAJ3450342.1"/>
    <property type="molecule type" value="Genomic_DNA"/>
</dbReference>
<feature type="transmembrane region" description="Helical" evidence="8">
    <location>
        <begin position="67"/>
        <end position="86"/>
    </location>
</feature>
<sequence>MFGLGFFFSFGSFLLSVVLFLNAVLILNEDRFLSRFGWSINSISEFDRMNDASIKNKLIYSLKVIQYLRVPMIVINGVVIILQLIFG</sequence>
<dbReference type="Proteomes" id="UP001150062">
    <property type="component" value="Unassembled WGS sequence"/>
</dbReference>
<evidence type="ECO:0000256" key="2">
    <source>
        <dbReference type="ARBA" id="ARBA00022448"/>
    </source>
</evidence>
<accession>A0AAV8A894</accession>
<evidence type="ECO:0000313" key="11">
    <source>
        <dbReference type="Proteomes" id="UP001146793"/>
    </source>
</evidence>
<name>A0AAV8A894_9EUKA</name>
<organism evidence="9 11">
    <name type="scientific">Anaeramoeba flamelloides</name>
    <dbReference type="NCBI Taxonomy" id="1746091"/>
    <lineage>
        <taxon>Eukaryota</taxon>
        <taxon>Metamonada</taxon>
        <taxon>Anaeramoebidae</taxon>
        <taxon>Anaeramoeba</taxon>
    </lineage>
</organism>
<dbReference type="GO" id="GO:0015031">
    <property type="term" value="P:protein transport"/>
    <property type="evidence" value="ECO:0007669"/>
    <property type="project" value="UniProtKB-KW"/>
</dbReference>
<evidence type="ECO:0000313" key="10">
    <source>
        <dbReference type="EMBL" id="KAJ6250641.1"/>
    </source>
</evidence>
<comment type="caution">
    <text evidence="9">The sequence shown here is derived from an EMBL/GenBank/DDBJ whole genome shotgun (WGS) entry which is preliminary data.</text>
</comment>
<dbReference type="GO" id="GO:0030134">
    <property type="term" value="C:COPII-coated ER to Golgi transport vesicle"/>
    <property type="evidence" value="ECO:0007669"/>
    <property type="project" value="TreeGrafter"/>
</dbReference>